<keyword evidence="5 9" id="KW-0418">Kinase</keyword>
<evidence type="ECO:0000259" key="11">
    <source>
        <dbReference type="Pfam" id="PF02769"/>
    </source>
</evidence>
<comment type="function">
    <text evidence="9">Synthesizes selenophosphate from selenide and ATP.</text>
</comment>
<dbReference type="GO" id="GO:0005524">
    <property type="term" value="F:ATP binding"/>
    <property type="evidence" value="ECO:0007669"/>
    <property type="project" value="UniProtKB-UniRule"/>
</dbReference>
<evidence type="ECO:0000256" key="9">
    <source>
        <dbReference type="HAMAP-Rule" id="MF_00625"/>
    </source>
</evidence>
<feature type="binding site" description="in other chain" evidence="9">
    <location>
        <position position="38"/>
    </location>
    <ligand>
        <name>ATP</name>
        <dbReference type="ChEBI" id="CHEBI:30616"/>
        <note>ligand shared between dimeric partners</note>
    </ligand>
</feature>
<feature type="binding site" evidence="9">
    <location>
        <position position="21"/>
    </location>
    <ligand>
        <name>Mg(2+)</name>
        <dbReference type="ChEBI" id="CHEBI:18420"/>
    </ligand>
</feature>
<dbReference type="Pfam" id="PF02769">
    <property type="entry name" value="AIRS_C"/>
    <property type="match status" value="1"/>
</dbReference>
<keyword evidence="2 9" id="KW-0808">Transferase</keyword>
<organism evidence="12 13">
    <name type="scientific">Tepidimicrobium xylanilyticum</name>
    <dbReference type="NCBI Taxonomy" id="1123352"/>
    <lineage>
        <taxon>Bacteria</taxon>
        <taxon>Bacillati</taxon>
        <taxon>Bacillota</taxon>
        <taxon>Tissierellia</taxon>
        <taxon>Tissierellales</taxon>
        <taxon>Tepidimicrobiaceae</taxon>
        <taxon>Tepidimicrobium</taxon>
    </lineage>
</organism>
<protein>
    <recommendedName>
        <fullName evidence="9">Selenide, water dikinase</fullName>
        <ecNumber evidence="9">2.7.9.3</ecNumber>
    </recommendedName>
    <alternativeName>
        <fullName evidence="9">Selenium donor protein</fullName>
    </alternativeName>
    <alternativeName>
        <fullName evidence="9">Selenophosphate synthase</fullName>
    </alternativeName>
</protein>
<dbReference type="InterPro" id="IPR010918">
    <property type="entry name" value="PurM-like_C_dom"/>
</dbReference>
<dbReference type="PIRSF" id="PIRSF036407">
    <property type="entry name" value="Selenphspht_syn"/>
    <property type="match status" value="1"/>
</dbReference>
<keyword evidence="13" id="KW-1185">Reference proteome</keyword>
<dbReference type="GO" id="GO:0000287">
    <property type="term" value="F:magnesium ion binding"/>
    <property type="evidence" value="ECO:0007669"/>
    <property type="project" value="UniProtKB-UniRule"/>
</dbReference>
<evidence type="ECO:0000256" key="5">
    <source>
        <dbReference type="ARBA" id="ARBA00022777"/>
    </source>
</evidence>
<dbReference type="HAMAP" id="MF_00625">
    <property type="entry name" value="SelD"/>
    <property type="match status" value="1"/>
</dbReference>
<feature type="binding site" evidence="9">
    <location>
        <position position="61"/>
    </location>
    <ligand>
        <name>Mg(2+)</name>
        <dbReference type="ChEBI" id="CHEBI:18420"/>
    </ligand>
</feature>
<keyword evidence="8 9" id="KW-0711">Selenium</keyword>
<dbReference type="SUPFAM" id="SSF56042">
    <property type="entry name" value="PurM C-terminal domain-like"/>
    <property type="match status" value="1"/>
</dbReference>
<comment type="subunit">
    <text evidence="9">Homodimer.</text>
</comment>
<dbReference type="Proteomes" id="UP000198828">
    <property type="component" value="Unassembled WGS sequence"/>
</dbReference>
<dbReference type="AlphaFoldDB" id="A0A1H3BRM0"/>
<feature type="binding site" description="in other chain" evidence="9">
    <location>
        <position position="61"/>
    </location>
    <ligand>
        <name>ATP</name>
        <dbReference type="ChEBI" id="CHEBI:30616"/>
        <note>ligand shared between dimeric partners</note>
    </ligand>
</feature>
<gene>
    <name evidence="9" type="primary">selD</name>
    <name evidence="12" type="ORF">SAMN05660923_02300</name>
</gene>
<feature type="binding site" evidence="9">
    <location>
        <begin position="108"/>
        <end position="110"/>
    </location>
    <ligand>
        <name>ATP</name>
        <dbReference type="ChEBI" id="CHEBI:30616"/>
        <note>ligand shared between dimeric partners</note>
    </ligand>
</feature>
<keyword evidence="4 9" id="KW-0547">Nucleotide-binding</keyword>
<dbReference type="PANTHER" id="PTHR10256">
    <property type="entry name" value="SELENIDE, WATER DIKINASE"/>
    <property type="match status" value="1"/>
</dbReference>
<evidence type="ECO:0000256" key="3">
    <source>
        <dbReference type="ARBA" id="ARBA00022723"/>
    </source>
</evidence>
<feature type="binding site" evidence="9">
    <location>
        <position position="196"/>
    </location>
    <ligand>
        <name>Mg(2+)</name>
        <dbReference type="ChEBI" id="CHEBI:18420"/>
    </ligand>
</feature>
<evidence type="ECO:0000259" key="10">
    <source>
        <dbReference type="Pfam" id="PF00586"/>
    </source>
</evidence>
<dbReference type="InterPro" id="IPR036676">
    <property type="entry name" value="PurM-like_C_sf"/>
</dbReference>
<dbReference type="NCBIfam" id="NF002098">
    <property type="entry name" value="PRK00943.1"/>
    <property type="match status" value="1"/>
</dbReference>
<dbReference type="Gene3D" id="3.30.1330.10">
    <property type="entry name" value="PurM-like, N-terminal domain"/>
    <property type="match status" value="1"/>
</dbReference>
<dbReference type="EMBL" id="FNNG01000011">
    <property type="protein sequence ID" value="SDX44476.1"/>
    <property type="molecule type" value="Genomic_DNA"/>
</dbReference>
<dbReference type="InterPro" id="IPR016188">
    <property type="entry name" value="PurM-like_N"/>
</dbReference>
<dbReference type="EC" id="2.7.9.3" evidence="9"/>
<proteinExistence type="inferred from homology"/>
<dbReference type="NCBIfam" id="TIGR00476">
    <property type="entry name" value="selD"/>
    <property type="match status" value="1"/>
</dbReference>
<feature type="domain" description="PurM-like C-terminal" evidence="11">
    <location>
        <begin position="138"/>
        <end position="316"/>
    </location>
</feature>
<comment type="catalytic activity">
    <reaction evidence="9">
        <text>hydrogenselenide + ATP + H2O = selenophosphate + AMP + phosphate + 2 H(+)</text>
        <dbReference type="Rhea" id="RHEA:18737"/>
        <dbReference type="ChEBI" id="CHEBI:15377"/>
        <dbReference type="ChEBI" id="CHEBI:15378"/>
        <dbReference type="ChEBI" id="CHEBI:16144"/>
        <dbReference type="ChEBI" id="CHEBI:29317"/>
        <dbReference type="ChEBI" id="CHEBI:30616"/>
        <dbReference type="ChEBI" id="CHEBI:43474"/>
        <dbReference type="ChEBI" id="CHEBI:456215"/>
        <dbReference type="EC" id="2.7.9.3"/>
    </reaction>
</comment>
<accession>A0A1H3BRM0</accession>
<evidence type="ECO:0000256" key="7">
    <source>
        <dbReference type="ARBA" id="ARBA00022842"/>
    </source>
</evidence>
<evidence type="ECO:0000313" key="12">
    <source>
        <dbReference type="EMBL" id="SDX44476.1"/>
    </source>
</evidence>
<dbReference type="Pfam" id="PF00586">
    <property type="entry name" value="AIRS"/>
    <property type="match status" value="1"/>
</dbReference>
<dbReference type="SUPFAM" id="SSF55326">
    <property type="entry name" value="PurM N-terminal domain-like"/>
    <property type="match status" value="1"/>
</dbReference>
<dbReference type="InterPro" id="IPR004536">
    <property type="entry name" value="SPS/SelD"/>
</dbReference>
<evidence type="ECO:0000256" key="6">
    <source>
        <dbReference type="ARBA" id="ARBA00022840"/>
    </source>
</evidence>
<dbReference type="GO" id="GO:0016260">
    <property type="term" value="P:selenocysteine biosynthetic process"/>
    <property type="evidence" value="ECO:0007669"/>
    <property type="project" value="InterPro"/>
</dbReference>
<sequence>MCQLPKTVDDSLIVGLDTADDAAVYRINDELALIQTLDFFTPIVDDPYLFGQIAAANSLSDVYAMGGEPKLAMNIVGFPNCLSPDVLVQILKGGHDKVKEAGAILVGGHTVEDEEPKYGLSVAGFVDPRKVLTNSNAKPEDLLILTKPIGVGIVNTAIKGDLVDKEAYEEAILTMSTLNKYAKEAMDKVKVNSVTDITGFGLLGHSLEMAQGSEVTIKIDHKKVPIIEKAIEYAQMGLVPAGAYSNRKHVGDNVKFVGDIPEEIKDILYDPQTSGGLLISLPEIEAEKLLKGLENINTKYGIIGRVVEKEDCYLIVE</sequence>
<keyword evidence="7 9" id="KW-0460">Magnesium</keyword>
<dbReference type="FunFam" id="3.90.650.10:FF:000004">
    <property type="entry name" value="Selenide, water dikinase"/>
    <property type="match status" value="1"/>
</dbReference>
<dbReference type="Gene3D" id="3.90.650.10">
    <property type="entry name" value="PurM-like C-terminal domain"/>
    <property type="match status" value="1"/>
</dbReference>
<dbReference type="GO" id="GO:0004756">
    <property type="term" value="F:selenide, water dikinase activity"/>
    <property type="evidence" value="ECO:0007669"/>
    <property type="project" value="UniProtKB-UniRule"/>
</dbReference>
<reference evidence="12 13" key="1">
    <citation type="submission" date="2016-10" db="EMBL/GenBank/DDBJ databases">
        <authorList>
            <person name="de Groot N.N."/>
        </authorList>
    </citation>
    <scope>NUCLEOTIDE SEQUENCE [LARGE SCALE GENOMIC DNA]</scope>
    <source>
        <strain evidence="12 13">DSM 23310</strain>
    </source>
</reference>
<name>A0A1H3BRM0_9FIRM</name>
<evidence type="ECO:0000313" key="13">
    <source>
        <dbReference type="Proteomes" id="UP000198828"/>
    </source>
</evidence>
<keyword evidence="3 9" id="KW-0479">Metal-binding</keyword>
<feature type="binding site" description="in other chain" evidence="9">
    <location>
        <begin position="18"/>
        <end position="20"/>
    </location>
    <ligand>
        <name>ATP</name>
        <dbReference type="ChEBI" id="CHEBI:30616"/>
        <note>ligand shared between dimeric partners</note>
    </ligand>
</feature>
<feature type="domain" description="PurM-like N-terminal" evidence="10">
    <location>
        <begin position="20"/>
        <end position="126"/>
    </location>
</feature>
<dbReference type="InterPro" id="IPR036921">
    <property type="entry name" value="PurM-like_N_sf"/>
</dbReference>
<dbReference type="InterPro" id="IPR023061">
    <property type="entry name" value="SelD_I"/>
</dbReference>
<evidence type="ECO:0000256" key="8">
    <source>
        <dbReference type="ARBA" id="ARBA00023266"/>
    </source>
</evidence>
<comment type="similarity">
    <text evidence="1 9">Belongs to the selenophosphate synthase 1 family. Class I subfamily.</text>
</comment>
<comment type="cofactor">
    <cofactor evidence="9">
        <name>Mg(2+)</name>
        <dbReference type="ChEBI" id="CHEBI:18420"/>
    </cofactor>
    <text evidence="9">Binds 1 Mg(2+) ion per monomer.</text>
</comment>
<dbReference type="GO" id="GO:0005737">
    <property type="term" value="C:cytoplasm"/>
    <property type="evidence" value="ECO:0007669"/>
    <property type="project" value="TreeGrafter"/>
</dbReference>
<evidence type="ECO:0000256" key="1">
    <source>
        <dbReference type="ARBA" id="ARBA00008026"/>
    </source>
</evidence>
<dbReference type="CDD" id="cd02195">
    <property type="entry name" value="SelD"/>
    <property type="match status" value="1"/>
</dbReference>
<comment type="caution">
    <text evidence="9">Lacks conserved residue(s) required for the propagation of feature annotation.</text>
</comment>
<keyword evidence="6 9" id="KW-0067">ATP-binding</keyword>
<evidence type="ECO:0000256" key="2">
    <source>
        <dbReference type="ARBA" id="ARBA00022679"/>
    </source>
</evidence>
<evidence type="ECO:0000256" key="4">
    <source>
        <dbReference type="ARBA" id="ARBA00022741"/>
    </source>
</evidence>
<dbReference type="PANTHER" id="PTHR10256:SF0">
    <property type="entry name" value="INACTIVE SELENIDE, WATER DIKINASE-LIKE PROTEIN-RELATED"/>
    <property type="match status" value="1"/>
</dbReference>